<dbReference type="Gene3D" id="1.50.10.10">
    <property type="match status" value="1"/>
</dbReference>
<dbReference type="Pfam" id="PF21307">
    <property type="entry name" value="Glyco_hydro_95_C"/>
    <property type="match status" value="1"/>
</dbReference>
<dbReference type="InterPro" id="IPR054363">
    <property type="entry name" value="GH95_cat"/>
</dbReference>
<feature type="domain" description="Alpha fucosidase A-like C-terminal" evidence="3">
    <location>
        <begin position="740"/>
        <end position="807"/>
    </location>
</feature>
<dbReference type="PANTHER" id="PTHR31084">
    <property type="entry name" value="ALPHA-L-FUCOSIDASE 2"/>
    <property type="match status" value="1"/>
</dbReference>
<dbReference type="InterPro" id="IPR008928">
    <property type="entry name" value="6-hairpin_glycosidase_sf"/>
</dbReference>
<feature type="chain" id="PRO_5012567439" evidence="1">
    <location>
        <begin position="45"/>
        <end position="815"/>
    </location>
</feature>
<evidence type="ECO:0000313" key="5">
    <source>
        <dbReference type="EMBL" id="SHF76334.1"/>
    </source>
</evidence>
<dbReference type="PIRSF" id="PIRSF007663">
    <property type="entry name" value="UCP007663"/>
    <property type="match status" value="1"/>
</dbReference>
<keyword evidence="1" id="KW-0732">Signal</keyword>
<evidence type="ECO:0000259" key="3">
    <source>
        <dbReference type="Pfam" id="PF21307"/>
    </source>
</evidence>
<reference evidence="6" key="1">
    <citation type="submission" date="2016-11" db="EMBL/GenBank/DDBJ databases">
        <authorList>
            <person name="Varghese N."/>
            <person name="Submissions S."/>
        </authorList>
    </citation>
    <scope>NUCLEOTIDE SEQUENCE [LARGE SCALE GENOMIC DNA]</scope>
    <source>
        <strain evidence="6">DSM 17539</strain>
    </source>
</reference>
<evidence type="ECO:0000256" key="1">
    <source>
        <dbReference type="SAM" id="SignalP"/>
    </source>
</evidence>
<dbReference type="EMBL" id="FQUX01000007">
    <property type="protein sequence ID" value="SHF76334.1"/>
    <property type="molecule type" value="Genomic_DNA"/>
</dbReference>
<dbReference type="OrthoDB" id="9802600at2"/>
<keyword evidence="6" id="KW-1185">Reference proteome</keyword>
<protein>
    <submittedName>
        <fullName evidence="5">Alpha-L-fucosidase 2</fullName>
    </submittedName>
</protein>
<dbReference type="FunFam" id="1.50.10.10:FF:000028">
    <property type="entry name" value="Alpha-L-fucosidase 2"/>
    <property type="match status" value="1"/>
</dbReference>
<dbReference type="GO" id="GO:0005975">
    <property type="term" value="P:carbohydrate metabolic process"/>
    <property type="evidence" value="ECO:0007669"/>
    <property type="project" value="InterPro"/>
</dbReference>
<evidence type="ECO:0000313" key="6">
    <source>
        <dbReference type="Proteomes" id="UP000184406"/>
    </source>
</evidence>
<dbReference type="Pfam" id="PF22124">
    <property type="entry name" value="Glyco_hydro_95_cat"/>
    <property type="match status" value="1"/>
</dbReference>
<dbReference type="Pfam" id="PF14498">
    <property type="entry name" value="Glyco_hyd_65N_2"/>
    <property type="match status" value="1"/>
</dbReference>
<name>A0A1M5EB14_9FLAO</name>
<dbReference type="InterPro" id="IPR012341">
    <property type="entry name" value="6hp_glycosidase-like_sf"/>
</dbReference>
<dbReference type="Proteomes" id="UP000184406">
    <property type="component" value="Unassembled WGS sequence"/>
</dbReference>
<dbReference type="InterPro" id="IPR049053">
    <property type="entry name" value="AFCA-like_C"/>
</dbReference>
<feature type="domain" description="Glycosyl hydrolase family 95 N-terminal" evidence="2">
    <location>
        <begin position="61"/>
        <end position="296"/>
    </location>
</feature>
<evidence type="ECO:0000259" key="2">
    <source>
        <dbReference type="Pfam" id="PF14498"/>
    </source>
</evidence>
<feature type="domain" description="Glycosyl hydrolase family 95 catalytic" evidence="4">
    <location>
        <begin position="323"/>
        <end position="728"/>
    </location>
</feature>
<sequence>MKEAFQFQSRMKNRSGIKRKSTANIKAMAVCFSLIFFFQYNAMAQTSNPGTGSGVEDNNKLWYLEPASDWMEALPIGNGKIGAMVFGGVEQEKLQLNEESVWAGPPIPENRVGAYKSIEKARELIFQGDYAESDKLVQDDVMGPRIAPRSYQPLGDLILDFKLQGVPSNYRRELDINNAIAKTSFAVNGVNYTREYFSSAIDDAIVVVLTADKRNSISLELKMQREADFEVANVGKNRLKMWGQASQKGKHLGVKYETQMMAMPKGGDIKSGNGTISISNANSVVLFIAAATDYNAAAPFSPLTQNLSTVCATKLKKAAKRSLNKLKEDHIADYQKYFNRVALDLGGLKESARPTNERLEAIAKGEDDPALMALYFQYGRYLLISSSRPGSLPANLQGIWNDHLAAPWNSDYHTNINMQMNYWPAEVTNLSECHEPFFDFIESLVPAGQKTAKEVYNSDGFVVHHTTDVWHWTSPIGKVQYGMWPMGGAWCTRHFMEHYNFNGDRAFLKGHAYPIMKESAKFLLDWLIKDPRSGKLVSGPSTSPENKFYTPKEPEVFANLDMGNAMDQEIIWDNFTNVLEAAEILKIEDEFVARVKEALANLSLPKIGSDGRLMEWSQEFEEVDKGHRHLSHLYGLYPGNQFTENKTPYYIDAINRSIEYRLSNGGGHTGWSRAWIINFYARLGNSEKAYENIKALLAKSTAKNLFDYHPPFQIDGNFGGTAGIAETLMQSHETDESGVTIISLLPALPSEWPTGSVSGLKARGGFEVDVVWRNGALESVSIMSKEDKKCKLQIADVTMSVEVSAGSKQTITEFR</sequence>
<dbReference type="PANTHER" id="PTHR31084:SF0">
    <property type="entry name" value="ALPHA-L-FUCOSIDASE 2"/>
    <property type="match status" value="1"/>
</dbReference>
<feature type="signal peptide" evidence="1">
    <location>
        <begin position="1"/>
        <end position="44"/>
    </location>
</feature>
<dbReference type="InterPro" id="IPR027414">
    <property type="entry name" value="GH95_N_dom"/>
</dbReference>
<dbReference type="GO" id="GO:0004560">
    <property type="term" value="F:alpha-L-fucosidase activity"/>
    <property type="evidence" value="ECO:0007669"/>
    <property type="project" value="InterPro"/>
</dbReference>
<dbReference type="RefSeq" id="WP_084532651.1">
    <property type="nucleotide sequence ID" value="NZ_FQUX01000007.1"/>
</dbReference>
<dbReference type="InterPro" id="IPR016518">
    <property type="entry name" value="Alpha-L-fucosidase"/>
</dbReference>
<gene>
    <name evidence="5" type="ORF">SAMN03080594_10758</name>
</gene>
<dbReference type="AlphaFoldDB" id="A0A1M5EB14"/>
<organism evidence="5 6">
    <name type="scientific">Arenibacter palladensis</name>
    <dbReference type="NCBI Taxonomy" id="237373"/>
    <lineage>
        <taxon>Bacteria</taxon>
        <taxon>Pseudomonadati</taxon>
        <taxon>Bacteroidota</taxon>
        <taxon>Flavobacteriia</taxon>
        <taxon>Flavobacteriales</taxon>
        <taxon>Flavobacteriaceae</taxon>
        <taxon>Arenibacter</taxon>
    </lineage>
</organism>
<accession>A0A1M5EB14</accession>
<evidence type="ECO:0000259" key="4">
    <source>
        <dbReference type="Pfam" id="PF22124"/>
    </source>
</evidence>
<dbReference type="SUPFAM" id="SSF48208">
    <property type="entry name" value="Six-hairpin glycosidases"/>
    <property type="match status" value="1"/>
</dbReference>
<proteinExistence type="predicted"/>